<proteinExistence type="inferred from homology"/>
<dbReference type="PANTHER" id="PTHR43859:SF4">
    <property type="entry name" value="BUTANOATE--COA LIGASE AAE1-RELATED"/>
    <property type="match status" value="1"/>
</dbReference>
<dbReference type="PANTHER" id="PTHR43859">
    <property type="entry name" value="ACYL-ACTIVATING ENZYME"/>
    <property type="match status" value="1"/>
</dbReference>
<dbReference type="InterPro" id="IPR000873">
    <property type="entry name" value="AMP-dep_synth/lig_dom"/>
</dbReference>
<dbReference type="SUPFAM" id="SSF56801">
    <property type="entry name" value="Acetyl-CoA synthetase-like"/>
    <property type="match status" value="1"/>
</dbReference>
<gene>
    <name evidence="6" type="ORF">A4U43_C04F14300</name>
</gene>
<dbReference type="GO" id="GO:0016874">
    <property type="term" value="F:ligase activity"/>
    <property type="evidence" value="ECO:0007669"/>
    <property type="project" value="UniProtKB-KW"/>
</dbReference>
<dbReference type="Gene3D" id="3.40.50.12780">
    <property type="entry name" value="N-terminal domain of ligase-like"/>
    <property type="match status" value="1"/>
</dbReference>
<keyword evidence="3" id="KW-0276">Fatty acid metabolism</keyword>
<keyword evidence="7" id="KW-1185">Reference proteome</keyword>
<feature type="domain" description="AMP-dependent synthetase/ligase" evidence="5">
    <location>
        <begin position="47"/>
        <end position="141"/>
    </location>
</feature>
<dbReference type="Gramene" id="ONK71969">
    <property type="protein sequence ID" value="ONK71969"/>
    <property type="gene ID" value="A4U43_C04F14300"/>
</dbReference>
<dbReference type="EMBL" id="CM007384">
    <property type="protein sequence ID" value="ONK71969.1"/>
    <property type="molecule type" value="Genomic_DNA"/>
</dbReference>
<dbReference type="Pfam" id="PF00501">
    <property type="entry name" value="AMP-binding"/>
    <property type="match status" value="1"/>
</dbReference>
<dbReference type="Proteomes" id="UP000243459">
    <property type="component" value="Chromosome 4"/>
</dbReference>
<evidence type="ECO:0000256" key="1">
    <source>
        <dbReference type="ARBA" id="ARBA00006432"/>
    </source>
</evidence>
<comment type="similarity">
    <text evidence="1">Belongs to the ATP-dependent AMP-binding enzyme family.</text>
</comment>
<dbReference type="GO" id="GO:0006631">
    <property type="term" value="P:fatty acid metabolic process"/>
    <property type="evidence" value="ECO:0007669"/>
    <property type="project" value="UniProtKB-KW"/>
</dbReference>
<reference evidence="7" key="1">
    <citation type="journal article" date="2017" name="Nat. Commun.">
        <title>The asparagus genome sheds light on the origin and evolution of a young Y chromosome.</title>
        <authorList>
            <person name="Harkess A."/>
            <person name="Zhou J."/>
            <person name="Xu C."/>
            <person name="Bowers J.E."/>
            <person name="Van der Hulst R."/>
            <person name="Ayyampalayam S."/>
            <person name="Mercati F."/>
            <person name="Riccardi P."/>
            <person name="McKain M.R."/>
            <person name="Kakrana A."/>
            <person name="Tang H."/>
            <person name="Ray J."/>
            <person name="Groenendijk J."/>
            <person name="Arikit S."/>
            <person name="Mathioni S.M."/>
            <person name="Nakano M."/>
            <person name="Shan H."/>
            <person name="Telgmann-Rauber A."/>
            <person name="Kanno A."/>
            <person name="Yue Z."/>
            <person name="Chen H."/>
            <person name="Li W."/>
            <person name="Chen Y."/>
            <person name="Xu X."/>
            <person name="Zhang Y."/>
            <person name="Luo S."/>
            <person name="Chen H."/>
            <person name="Gao J."/>
            <person name="Mao Z."/>
            <person name="Pires J.C."/>
            <person name="Luo M."/>
            <person name="Kudrna D."/>
            <person name="Wing R.A."/>
            <person name="Meyers B.C."/>
            <person name="Yi K."/>
            <person name="Kong H."/>
            <person name="Lavrijsen P."/>
            <person name="Sunseri F."/>
            <person name="Falavigna A."/>
            <person name="Ye Y."/>
            <person name="Leebens-Mack J.H."/>
            <person name="Chen G."/>
        </authorList>
    </citation>
    <scope>NUCLEOTIDE SEQUENCE [LARGE SCALE GENOMIC DNA]</scope>
    <source>
        <strain evidence="7">cv. DH0086</strain>
    </source>
</reference>
<evidence type="ECO:0000313" key="6">
    <source>
        <dbReference type="EMBL" id="ONK71969.1"/>
    </source>
</evidence>
<protein>
    <recommendedName>
        <fullName evidence="5">AMP-dependent synthetase/ligase domain-containing protein</fullName>
    </recommendedName>
</protein>
<dbReference type="AlphaFoldDB" id="A0A5P1F5G7"/>
<evidence type="ECO:0000256" key="4">
    <source>
        <dbReference type="ARBA" id="ARBA00023098"/>
    </source>
</evidence>
<evidence type="ECO:0000259" key="5">
    <source>
        <dbReference type="Pfam" id="PF00501"/>
    </source>
</evidence>
<name>A0A5P1F5G7_ASPOF</name>
<evidence type="ECO:0000313" key="7">
    <source>
        <dbReference type="Proteomes" id="UP000243459"/>
    </source>
</evidence>
<evidence type="ECO:0000256" key="2">
    <source>
        <dbReference type="ARBA" id="ARBA00022598"/>
    </source>
</evidence>
<sequence length="155" mass="17674">MFQRKGLQVQLFEGILHLNGFILIFKWGSLKVRWDEHANIQRPKRVKGGTNVVLHNLSETTILSAIADHGVTHLAGTTPVLNMITNADEPIPRHIDMLLGEIPPPPYILHKMEDLGYYVIHYGGQTEMYCCAVYGVWQPEWDTLLSDERARLKSQ</sequence>
<organism evidence="6 7">
    <name type="scientific">Asparagus officinalis</name>
    <name type="common">Garden asparagus</name>
    <dbReference type="NCBI Taxonomy" id="4686"/>
    <lineage>
        <taxon>Eukaryota</taxon>
        <taxon>Viridiplantae</taxon>
        <taxon>Streptophyta</taxon>
        <taxon>Embryophyta</taxon>
        <taxon>Tracheophyta</taxon>
        <taxon>Spermatophyta</taxon>
        <taxon>Magnoliopsida</taxon>
        <taxon>Liliopsida</taxon>
        <taxon>Asparagales</taxon>
        <taxon>Asparagaceae</taxon>
        <taxon>Asparagoideae</taxon>
        <taxon>Asparagus</taxon>
    </lineage>
</organism>
<dbReference type="InterPro" id="IPR042099">
    <property type="entry name" value="ANL_N_sf"/>
</dbReference>
<accession>A0A5P1F5G7</accession>
<evidence type="ECO:0000256" key="3">
    <source>
        <dbReference type="ARBA" id="ARBA00022832"/>
    </source>
</evidence>
<keyword evidence="4" id="KW-0443">Lipid metabolism</keyword>
<keyword evidence="2" id="KW-0436">Ligase</keyword>